<dbReference type="Proteomes" id="UP000230407">
    <property type="component" value="Unassembled WGS sequence"/>
</dbReference>
<comment type="caution">
    <text evidence="1">The sequence shown here is derived from an EMBL/GenBank/DDBJ whole genome shotgun (WGS) entry which is preliminary data.</text>
</comment>
<evidence type="ECO:0000313" key="2">
    <source>
        <dbReference type="Proteomes" id="UP000230407"/>
    </source>
</evidence>
<sequence>MVSVDAIPPRRTAQVLGTGDHQETVIATLSETVAGPQQAAELARLREQAGRIAAIAEQALQGQDSSLT</sequence>
<accession>A0A2M8LWY8</accession>
<name>A0A2M8LWY8_9ACTN</name>
<keyword evidence="2" id="KW-1185">Reference proteome</keyword>
<dbReference type="RefSeq" id="WP_100202942.1">
    <property type="nucleotide sequence ID" value="NZ_PGGW01000058.1"/>
</dbReference>
<gene>
    <name evidence="1" type="ORF">CUT44_18285</name>
</gene>
<dbReference type="AlphaFoldDB" id="A0A2M8LWY8"/>
<protein>
    <submittedName>
        <fullName evidence="1">Uncharacterized protein</fullName>
    </submittedName>
</protein>
<dbReference type="EMBL" id="PGGW01000058">
    <property type="protein sequence ID" value="PJE96449.1"/>
    <property type="molecule type" value="Genomic_DNA"/>
</dbReference>
<evidence type="ECO:0000313" key="1">
    <source>
        <dbReference type="EMBL" id="PJE96449.1"/>
    </source>
</evidence>
<reference evidence="1 2" key="1">
    <citation type="submission" date="2017-11" db="EMBL/GenBank/DDBJ databases">
        <title>Streptomyces carmine sp. nov., a novel actinomycete isolated from Sophora alopecuroides in Xinjiang, China.</title>
        <authorList>
            <person name="Wang Y."/>
            <person name="Luo X."/>
            <person name="Wan C."/>
            <person name="Zhang L."/>
        </authorList>
    </citation>
    <scope>NUCLEOTIDE SEQUENCE [LARGE SCALE GENOMIC DNA]</scope>
    <source>
        <strain evidence="1 2">TRM SA0054</strain>
    </source>
</reference>
<organism evidence="1 2">
    <name type="scientific">Streptomyces carminius</name>
    <dbReference type="NCBI Taxonomy" id="2665496"/>
    <lineage>
        <taxon>Bacteria</taxon>
        <taxon>Bacillati</taxon>
        <taxon>Actinomycetota</taxon>
        <taxon>Actinomycetes</taxon>
        <taxon>Kitasatosporales</taxon>
        <taxon>Streptomycetaceae</taxon>
        <taxon>Streptomyces</taxon>
    </lineage>
</organism>
<proteinExistence type="predicted"/>